<feature type="region of interest" description="Disordered" evidence="8">
    <location>
        <begin position="1"/>
        <end position="29"/>
    </location>
</feature>
<dbReference type="PROSITE" id="PS51914">
    <property type="entry name" value="MRH"/>
    <property type="match status" value="1"/>
</dbReference>
<dbReference type="InterPro" id="IPR012913">
    <property type="entry name" value="OS9-like_dom"/>
</dbReference>
<keyword evidence="7" id="KW-1015">Disulfide bond</keyword>
<evidence type="ECO:0000256" key="5">
    <source>
        <dbReference type="ARBA" id="ARBA00022734"/>
    </source>
</evidence>
<dbReference type="GO" id="GO:0005788">
    <property type="term" value="C:endoplasmic reticulum lumen"/>
    <property type="evidence" value="ECO:0007669"/>
    <property type="project" value="TreeGrafter"/>
</dbReference>
<dbReference type="PANTHER" id="PTHR15414:SF0">
    <property type="entry name" value="ENDOPLASMIC RETICULUM LECTIN 1"/>
    <property type="match status" value="1"/>
</dbReference>
<comment type="caution">
    <text evidence="10">The sequence shown here is derived from an EMBL/GenBank/DDBJ whole genome shotgun (WGS) entry which is preliminary data.</text>
</comment>
<dbReference type="InParanoid" id="A0A1Y1YKS2"/>
<keyword evidence="11" id="KW-1185">Reference proteome</keyword>
<dbReference type="Pfam" id="PF07915">
    <property type="entry name" value="PRKCSH"/>
    <property type="match status" value="1"/>
</dbReference>
<evidence type="ECO:0000256" key="8">
    <source>
        <dbReference type="SAM" id="MobiDB-lite"/>
    </source>
</evidence>
<feature type="region of interest" description="Disordered" evidence="8">
    <location>
        <begin position="197"/>
        <end position="222"/>
    </location>
</feature>
<feature type="region of interest" description="Disordered" evidence="8">
    <location>
        <begin position="244"/>
        <end position="278"/>
    </location>
</feature>
<dbReference type="InterPro" id="IPR045149">
    <property type="entry name" value="OS-9-like"/>
</dbReference>
<dbReference type="Gene3D" id="2.70.130.10">
    <property type="entry name" value="Mannose-6-phosphate receptor binding domain"/>
    <property type="match status" value="1"/>
</dbReference>
<keyword evidence="6" id="KW-0256">Endoplasmic reticulum</keyword>
<feature type="domain" description="MRH" evidence="9">
    <location>
        <begin position="51"/>
        <end position="171"/>
    </location>
</feature>
<dbReference type="PANTHER" id="PTHR15414">
    <property type="entry name" value="OS-9-RELATED"/>
    <property type="match status" value="1"/>
</dbReference>
<feature type="compositionally biased region" description="Polar residues" evidence="8">
    <location>
        <begin position="199"/>
        <end position="210"/>
    </location>
</feature>
<sequence>MRNSHGERFLCTVPTPPPPPPEVTTPEQDLSKEDLDKIAERGLELLQPLENKCIIYPESWWTYKYCHQKDLQQYHVNMEGDNTEGTMIFYLGRFKEPSSKEPLARVQSIAGKKYLVQHWSDGTNCDLNGKPRTTEIQFHCNPNVDYQIAEIKEVSTCNYLMVILTSDLCKDPLFTNKEASLHHTIQCEPMDAVNRPLDQASTKVPPNSLDSKLPPTKNPHPRIHILNAKDGRQLADRLVAEIIRAGKDKQKPSVPQADKLAQHDDKEKQQEEEPRAEL</sequence>
<dbReference type="AlphaFoldDB" id="A0A1Y1YKS2"/>
<dbReference type="FunCoup" id="A0A1Y1YKS2">
    <property type="interactions" value="178"/>
</dbReference>
<protein>
    <recommendedName>
        <fullName evidence="3">Protein OS-9 homolog</fullName>
    </recommendedName>
</protein>
<dbReference type="STRING" id="1314790.A0A1Y1YKS2"/>
<proteinExistence type="inferred from homology"/>
<dbReference type="SUPFAM" id="SSF50911">
    <property type="entry name" value="Mannose 6-phosphate receptor domain"/>
    <property type="match status" value="1"/>
</dbReference>
<reference evidence="10 11" key="1">
    <citation type="submission" date="2016-07" db="EMBL/GenBank/DDBJ databases">
        <title>Pervasive Adenine N6-methylation of Active Genes in Fungi.</title>
        <authorList>
            <consortium name="DOE Joint Genome Institute"/>
            <person name="Mondo S.J."/>
            <person name="Dannebaum R.O."/>
            <person name="Kuo R.C."/>
            <person name="Labutti K."/>
            <person name="Haridas S."/>
            <person name="Kuo A."/>
            <person name="Salamov A."/>
            <person name="Ahrendt S.R."/>
            <person name="Lipzen A."/>
            <person name="Sullivan W."/>
            <person name="Andreopoulos W.B."/>
            <person name="Clum A."/>
            <person name="Lindquist E."/>
            <person name="Daum C."/>
            <person name="Ramamoorthy G.K."/>
            <person name="Gryganskyi A."/>
            <person name="Culley D."/>
            <person name="Magnuson J.K."/>
            <person name="James T.Y."/>
            <person name="O'Malley M.A."/>
            <person name="Stajich J.E."/>
            <person name="Spatafora J.W."/>
            <person name="Visel A."/>
            <person name="Grigoriev I.V."/>
        </authorList>
    </citation>
    <scope>NUCLEOTIDE SEQUENCE [LARGE SCALE GENOMIC DNA]</scope>
    <source>
        <strain evidence="10 11">CBS 931.73</strain>
    </source>
</reference>
<organism evidence="10 11">
    <name type="scientific">Basidiobolus meristosporus CBS 931.73</name>
    <dbReference type="NCBI Taxonomy" id="1314790"/>
    <lineage>
        <taxon>Eukaryota</taxon>
        <taxon>Fungi</taxon>
        <taxon>Fungi incertae sedis</taxon>
        <taxon>Zoopagomycota</taxon>
        <taxon>Entomophthoromycotina</taxon>
        <taxon>Basidiobolomycetes</taxon>
        <taxon>Basidiobolales</taxon>
        <taxon>Basidiobolaceae</taxon>
        <taxon>Basidiobolus</taxon>
    </lineage>
</organism>
<dbReference type="GO" id="GO:0030246">
    <property type="term" value="F:carbohydrate binding"/>
    <property type="evidence" value="ECO:0007669"/>
    <property type="project" value="UniProtKB-KW"/>
</dbReference>
<dbReference type="GO" id="GO:0030968">
    <property type="term" value="P:endoplasmic reticulum unfolded protein response"/>
    <property type="evidence" value="ECO:0007669"/>
    <property type="project" value="InterPro"/>
</dbReference>
<evidence type="ECO:0000259" key="9">
    <source>
        <dbReference type="PROSITE" id="PS51914"/>
    </source>
</evidence>
<feature type="compositionally biased region" description="Pro residues" evidence="8">
    <location>
        <begin position="14"/>
        <end position="23"/>
    </location>
</feature>
<keyword evidence="4" id="KW-0732">Signal</keyword>
<evidence type="ECO:0000313" key="10">
    <source>
        <dbReference type="EMBL" id="ORX98589.1"/>
    </source>
</evidence>
<dbReference type="GO" id="GO:0005789">
    <property type="term" value="C:endoplasmic reticulum membrane"/>
    <property type="evidence" value="ECO:0007669"/>
    <property type="project" value="UniProtKB-SubCell"/>
</dbReference>
<evidence type="ECO:0000256" key="4">
    <source>
        <dbReference type="ARBA" id="ARBA00022729"/>
    </source>
</evidence>
<evidence type="ECO:0000313" key="11">
    <source>
        <dbReference type="Proteomes" id="UP000193498"/>
    </source>
</evidence>
<accession>A0A1Y1YKS2</accession>
<evidence type="ECO:0000256" key="2">
    <source>
        <dbReference type="ARBA" id="ARBA00009918"/>
    </source>
</evidence>
<name>A0A1Y1YKS2_9FUNG</name>
<comment type="similarity">
    <text evidence="2">Belongs to the OS-9 family.</text>
</comment>
<dbReference type="EMBL" id="MCFE01000111">
    <property type="protein sequence ID" value="ORX98589.1"/>
    <property type="molecule type" value="Genomic_DNA"/>
</dbReference>
<evidence type="ECO:0000256" key="3">
    <source>
        <dbReference type="ARBA" id="ARBA00018727"/>
    </source>
</evidence>
<dbReference type="Proteomes" id="UP000193498">
    <property type="component" value="Unassembled WGS sequence"/>
</dbReference>
<keyword evidence="5" id="KW-0430">Lectin</keyword>
<evidence type="ECO:0000256" key="1">
    <source>
        <dbReference type="ARBA" id="ARBA00004367"/>
    </source>
</evidence>
<evidence type="ECO:0000256" key="6">
    <source>
        <dbReference type="ARBA" id="ARBA00022824"/>
    </source>
</evidence>
<dbReference type="GO" id="GO:0030970">
    <property type="term" value="P:retrograde protein transport, ER to cytosol"/>
    <property type="evidence" value="ECO:0007669"/>
    <property type="project" value="TreeGrafter"/>
</dbReference>
<evidence type="ECO:0000256" key="7">
    <source>
        <dbReference type="ARBA" id="ARBA00023157"/>
    </source>
</evidence>
<dbReference type="InterPro" id="IPR044865">
    <property type="entry name" value="MRH_dom"/>
</dbReference>
<gene>
    <name evidence="10" type="ORF">K493DRAFT_313600</name>
</gene>
<dbReference type="OrthoDB" id="448954at2759"/>
<comment type="subcellular location">
    <subcellularLocation>
        <location evidence="1">Endoplasmic reticulum membrane</location>
        <topology evidence="1">Peripheral membrane protein</topology>
        <orientation evidence="1">Lumenal side</orientation>
    </subcellularLocation>
</comment>
<dbReference type="InterPro" id="IPR009011">
    <property type="entry name" value="Man6P_isomerase_rcpt-bd_dom_sf"/>
</dbReference>
<feature type="compositionally biased region" description="Basic and acidic residues" evidence="8">
    <location>
        <begin position="260"/>
        <end position="278"/>
    </location>
</feature>